<dbReference type="Pfam" id="PF08447">
    <property type="entry name" value="PAS_3"/>
    <property type="match status" value="1"/>
</dbReference>
<dbReference type="GO" id="GO:0000160">
    <property type="term" value="P:phosphorelay signal transduction system"/>
    <property type="evidence" value="ECO:0007669"/>
    <property type="project" value="UniProtKB-KW"/>
</dbReference>
<dbReference type="SUPFAM" id="SSF55073">
    <property type="entry name" value="Nucleotide cyclase"/>
    <property type="match status" value="1"/>
</dbReference>
<dbReference type="NCBIfam" id="TIGR00229">
    <property type="entry name" value="sensory_box"/>
    <property type="match status" value="3"/>
</dbReference>
<proteinExistence type="predicted"/>
<evidence type="ECO:0000256" key="1">
    <source>
        <dbReference type="ARBA" id="ARBA00004370"/>
    </source>
</evidence>
<comment type="subcellular location">
    <subcellularLocation>
        <location evidence="1">Membrane</location>
    </subcellularLocation>
</comment>
<evidence type="ECO:0000256" key="4">
    <source>
        <dbReference type="ARBA" id="ARBA00022741"/>
    </source>
</evidence>
<organism evidence="14 15">
    <name type="scientific">Ferrigenium kumadai</name>
    <dbReference type="NCBI Taxonomy" id="1682490"/>
    <lineage>
        <taxon>Bacteria</taxon>
        <taxon>Pseudomonadati</taxon>
        <taxon>Pseudomonadota</taxon>
        <taxon>Betaproteobacteria</taxon>
        <taxon>Nitrosomonadales</taxon>
        <taxon>Gallionellaceae</taxon>
        <taxon>Ferrigenium</taxon>
    </lineage>
</organism>
<dbReference type="PANTHER" id="PTHR44757:SF2">
    <property type="entry name" value="BIOFILM ARCHITECTURE MAINTENANCE PROTEIN MBAA"/>
    <property type="match status" value="1"/>
</dbReference>
<dbReference type="GO" id="GO:0016301">
    <property type="term" value="F:kinase activity"/>
    <property type="evidence" value="ECO:0007669"/>
    <property type="project" value="UniProtKB-KW"/>
</dbReference>
<dbReference type="SMART" id="SM00091">
    <property type="entry name" value="PAS"/>
    <property type="match status" value="3"/>
</dbReference>
<dbReference type="PROSITE" id="PS50887">
    <property type="entry name" value="GGDEF"/>
    <property type="match status" value="1"/>
</dbReference>
<keyword evidence="2" id="KW-0597">Phosphoprotein</keyword>
<dbReference type="Pfam" id="PF00990">
    <property type="entry name" value="GGDEF"/>
    <property type="match status" value="1"/>
</dbReference>
<protein>
    <submittedName>
        <fullName evidence="14">Uncharacterized protein</fullName>
    </submittedName>
</protein>
<dbReference type="PROSITE" id="PS50883">
    <property type="entry name" value="EAL"/>
    <property type="match status" value="1"/>
</dbReference>
<comment type="catalytic activity">
    <reaction evidence="8">
        <text>3',3'-c-di-GMP + H2O = 5'-phosphoguanylyl(3'-&gt;5')guanosine + H(+)</text>
        <dbReference type="Rhea" id="RHEA:24902"/>
        <dbReference type="ChEBI" id="CHEBI:15377"/>
        <dbReference type="ChEBI" id="CHEBI:15378"/>
        <dbReference type="ChEBI" id="CHEBI:58754"/>
        <dbReference type="ChEBI" id="CHEBI:58805"/>
        <dbReference type="EC" id="3.1.4.52"/>
    </reaction>
    <physiologicalReaction direction="left-to-right" evidence="8">
        <dbReference type="Rhea" id="RHEA:24903"/>
    </physiologicalReaction>
</comment>
<dbReference type="SMART" id="SM00267">
    <property type="entry name" value="GGDEF"/>
    <property type="match status" value="1"/>
</dbReference>
<dbReference type="PANTHER" id="PTHR44757">
    <property type="entry name" value="DIGUANYLATE CYCLASE DGCP"/>
    <property type="match status" value="1"/>
</dbReference>
<evidence type="ECO:0000256" key="8">
    <source>
        <dbReference type="ARBA" id="ARBA00051114"/>
    </source>
</evidence>
<dbReference type="InterPro" id="IPR001610">
    <property type="entry name" value="PAC"/>
</dbReference>
<keyword evidence="9" id="KW-1133">Transmembrane helix</keyword>
<keyword evidence="7" id="KW-0902">Two-component regulatory system</keyword>
<dbReference type="InterPro" id="IPR035965">
    <property type="entry name" value="PAS-like_dom_sf"/>
</dbReference>
<gene>
    <name evidence="14" type="ORF">FGKAn22_19400</name>
</gene>
<keyword evidence="5" id="KW-0418">Kinase</keyword>
<reference evidence="14 15" key="1">
    <citation type="submission" date="2019-03" db="EMBL/GenBank/DDBJ databases">
        <title>Complete genome sequence of Ferrigenium kumadai strain An22, a microaerophilic iron-oxidizing bacterium isolated from a paddy field soil.</title>
        <authorList>
            <person name="Watanabe T."/>
            <person name="Asakawa S."/>
        </authorList>
    </citation>
    <scope>NUCLEOTIDE SEQUENCE [LARGE SCALE GENOMIC DNA]</scope>
    <source>
        <strain evidence="14 15">An22</strain>
    </source>
</reference>
<dbReference type="FunFam" id="3.20.20.450:FF:000001">
    <property type="entry name" value="Cyclic di-GMP phosphodiesterase yahA"/>
    <property type="match status" value="1"/>
</dbReference>
<dbReference type="InterPro" id="IPR001633">
    <property type="entry name" value="EAL_dom"/>
</dbReference>
<feature type="domain" description="EAL" evidence="12">
    <location>
        <begin position="901"/>
        <end position="1155"/>
    </location>
</feature>
<evidence type="ECO:0000259" key="11">
    <source>
        <dbReference type="PROSITE" id="PS50113"/>
    </source>
</evidence>
<dbReference type="SUPFAM" id="SSF103190">
    <property type="entry name" value="Sensory domain-like"/>
    <property type="match status" value="2"/>
</dbReference>
<dbReference type="GO" id="GO:0071732">
    <property type="term" value="P:cellular response to nitric oxide"/>
    <property type="evidence" value="ECO:0007669"/>
    <property type="project" value="UniProtKB-ARBA"/>
</dbReference>
<dbReference type="InterPro" id="IPR048760">
    <property type="entry name" value="VP0354-like_sensor_dom"/>
</dbReference>
<dbReference type="Proteomes" id="UP001319121">
    <property type="component" value="Chromosome"/>
</dbReference>
<dbReference type="CDD" id="cd01949">
    <property type="entry name" value="GGDEF"/>
    <property type="match status" value="1"/>
</dbReference>
<feature type="domain" description="PAC" evidence="11">
    <location>
        <begin position="670"/>
        <end position="722"/>
    </location>
</feature>
<sequence>MSSRFWSRLARNFLPAALLICALGGIFYVSESSDDEVTLIENEKDHLHAGVETTQRILLSLARDTQYLAHSQPLAKALANPDATMLDNAASDFAAFIDAKRIYNKIRWIDQTGMERVRVEWVAGKARTAPLGQTENKRQRYYVDEAMKLKHGEVYLSRLDLEIENGQIEKPYHPVLRAATPLFGPHQQRLGIAIVTYEAEDLFQRIAQVANTDESNWMLLEQQGHWLHSPVASDEFGFMLSARPSMAERYPQAWKKISTASTGHFKDEAGGLWLFETIHPYQAIAEGAVSDSGLAWKLVKHIDAATLSTSHKSMRRQTAALIAMLLALALLISASLSRSQLSQELHETELHRTLNELGQQKFALDQHAIVAITDVRGTITYVNDKFCAISKYTREELLGQNHRMLKSGYHDAGFFRDMYQAIVGGEVWHGDICNRAKDGSIYWVNTTIVPLLDEGHKPKAYIAIRTDITHTKLHEDMLEEAQRLGRIGHWELDLTTNRLTWSDEVFRIFEIDPQRFEASYESFLALIHPEDRKMVNQSYQDSVANQGEYDIEHRLQFPDGRIKWVKERGTTHYDQNGKPLLSLGTVQDISQQKATEEKLRIAAIAFETQEAIVVTDAQARIISVNRSFERLTGYTAAEAIGQNPRILQSGKHDADFYKTMWESLSEYGSWSGEMWDKRKDGLVYPKWLNITSVRNEENEVTHYVAIFMDITERKRAEEEIHRLAYYDTLTQLPNRRLFMNRLDQAISASHRSSQHGALLFMDLDNFKILNDTKGHDVGDMLLVEVANRLRLCVRETDTVARLGGDEFVILLQDLSSSEILAGNQVRVVGQKIIEAINAPYILKQHEHHTSPSIGACLFRERGISADELLKRADTAMYQAKAAGRNAMHFFEASMQIQLESRAALEKELRHALAKDELQLYYQLQVNNKRRIIGAEVLLRWINPERGFISPAQFIPLAEETGLILPIGQWVLETACQQLKRWEAAPETRYLQLAVNVSARQFRQADFAKRVQETLKMTGVNPALLKLELTESLVLVNVEDTIQKMNELKNVGVQFSMDDFGTGYSSLSYLKRLPLSQIKVDQSFVRDIVIDKSDAVIVKTIIDMSKNFGLDVIAEGVETEEQLEILQNNGCSAFQGYLFSKPVPAKEFESLVKSAAGNKPDRPNQFIGLDI</sequence>
<dbReference type="Gene3D" id="3.20.20.450">
    <property type="entry name" value="EAL domain"/>
    <property type="match status" value="1"/>
</dbReference>
<dbReference type="AlphaFoldDB" id="A0AAN1W143"/>
<dbReference type="EMBL" id="AP019536">
    <property type="protein sequence ID" value="BBJ00248.1"/>
    <property type="molecule type" value="Genomic_DNA"/>
</dbReference>
<dbReference type="SMART" id="SM00052">
    <property type="entry name" value="EAL"/>
    <property type="match status" value="1"/>
</dbReference>
<evidence type="ECO:0000259" key="12">
    <source>
        <dbReference type="PROSITE" id="PS50883"/>
    </source>
</evidence>
<evidence type="ECO:0000256" key="6">
    <source>
        <dbReference type="ARBA" id="ARBA00022840"/>
    </source>
</evidence>
<dbReference type="CDD" id="cd00130">
    <property type="entry name" value="PAS"/>
    <property type="match status" value="3"/>
</dbReference>
<dbReference type="NCBIfam" id="TIGR00254">
    <property type="entry name" value="GGDEF"/>
    <property type="match status" value="1"/>
</dbReference>
<keyword evidence="9" id="KW-0472">Membrane</keyword>
<dbReference type="Pfam" id="PF21623">
    <property type="entry name" value="HK_sensor_dom_bact"/>
    <property type="match status" value="1"/>
</dbReference>
<feature type="domain" description="PAC" evidence="11">
    <location>
        <begin position="549"/>
        <end position="601"/>
    </location>
</feature>
<evidence type="ECO:0000256" key="9">
    <source>
        <dbReference type="SAM" id="Phobius"/>
    </source>
</evidence>
<feature type="domain" description="PAS" evidence="10">
    <location>
        <begin position="595"/>
        <end position="643"/>
    </location>
</feature>
<name>A0AAN1W143_9PROT</name>
<feature type="transmembrane region" description="Helical" evidence="9">
    <location>
        <begin position="12"/>
        <end position="29"/>
    </location>
</feature>
<dbReference type="GO" id="GO:0016020">
    <property type="term" value="C:membrane"/>
    <property type="evidence" value="ECO:0007669"/>
    <property type="project" value="UniProtKB-SubCell"/>
</dbReference>
<dbReference type="KEGG" id="fku:FGKAn22_19400"/>
<feature type="domain" description="PAS" evidence="10">
    <location>
        <begin position="370"/>
        <end position="401"/>
    </location>
</feature>
<dbReference type="PROSITE" id="PS50112">
    <property type="entry name" value="PAS"/>
    <property type="match status" value="2"/>
</dbReference>
<evidence type="ECO:0000259" key="13">
    <source>
        <dbReference type="PROSITE" id="PS50887"/>
    </source>
</evidence>
<evidence type="ECO:0000313" key="14">
    <source>
        <dbReference type="EMBL" id="BBJ00248.1"/>
    </source>
</evidence>
<dbReference type="InterPro" id="IPR000014">
    <property type="entry name" value="PAS"/>
</dbReference>
<dbReference type="InterPro" id="IPR013655">
    <property type="entry name" value="PAS_fold_3"/>
</dbReference>
<dbReference type="Pfam" id="PF13426">
    <property type="entry name" value="PAS_9"/>
    <property type="match status" value="2"/>
</dbReference>
<dbReference type="PROSITE" id="PS50113">
    <property type="entry name" value="PAC"/>
    <property type="match status" value="3"/>
</dbReference>
<dbReference type="InterPro" id="IPR029787">
    <property type="entry name" value="Nucleotide_cyclase"/>
</dbReference>
<keyword evidence="15" id="KW-1185">Reference proteome</keyword>
<evidence type="ECO:0000259" key="10">
    <source>
        <dbReference type="PROSITE" id="PS50112"/>
    </source>
</evidence>
<dbReference type="InterPro" id="IPR000160">
    <property type="entry name" value="GGDEF_dom"/>
</dbReference>
<dbReference type="InterPro" id="IPR029151">
    <property type="entry name" value="Sensor-like_sf"/>
</dbReference>
<accession>A0AAN1W143</accession>
<dbReference type="InterPro" id="IPR043128">
    <property type="entry name" value="Rev_trsase/Diguanyl_cyclase"/>
</dbReference>
<dbReference type="SUPFAM" id="SSF55785">
    <property type="entry name" value="PYP-like sensor domain (PAS domain)"/>
    <property type="match status" value="3"/>
</dbReference>
<dbReference type="GO" id="GO:0071111">
    <property type="term" value="F:cyclic-guanylate-specific phosphodiesterase activity"/>
    <property type="evidence" value="ECO:0007669"/>
    <property type="project" value="UniProtKB-EC"/>
</dbReference>
<evidence type="ECO:0000256" key="3">
    <source>
        <dbReference type="ARBA" id="ARBA00022679"/>
    </source>
</evidence>
<dbReference type="FunFam" id="3.30.70.270:FF:000001">
    <property type="entry name" value="Diguanylate cyclase domain protein"/>
    <property type="match status" value="1"/>
</dbReference>
<dbReference type="InterPro" id="IPR035919">
    <property type="entry name" value="EAL_sf"/>
</dbReference>
<dbReference type="CDD" id="cd01948">
    <property type="entry name" value="EAL"/>
    <property type="match status" value="1"/>
</dbReference>
<dbReference type="SUPFAM" id="SSF141868">
    <property type="entry name" value="EAL domain-like"/>
    <property type="match status" value="1"/>
</dbReference>
<feature type="domain" description="GGDEF" evidence="13">
    <location>
        <begin position="754"/>
        <end position="892"/>
    </location>
</feature>
<evidence type="ECO:0000256" key="5">
    <source>
        <dbReference type="ARBA" id="ARBA00022777"/>
    </source>
</evidence>
<dbReference type="SMART" id="SM00086">
    <property type="entry name" value="PAC"/>
    <property type="match status" value="3"/>
</dbReference>
<dbReference type="Gene3D" id="3.30.70.270">
    <property type="match status" value="1"/>
</dbReference>
<keyword evidence="6" id="KW-0067">ATP-binding</keyword>
<evidence type="ECO:0000313" key="15">
    <source>
        <dbReference type="Proteomes" id="UP001319121"/>
    </source>
</evidence>
<keyword evidence="9" id="KW-0812">Transmembrane</keyword>
<keyword evidence="3" id="KW-0808">Transferase</keyword>
<dbReference type="Pfam" id="PF00563">
    <property type="entry name" value="EAL"/>
    <property type="match status" value="1"/>
</dbReference>
<dbReference type="RefSeq" id="WP_246487385.1">
    <property type="nucleotide sequence ID" value="NZ_AP019536.1"/>
</dbReference>
<evidence type="ECO:0000256" key="7">
    <source>
        <dbReference type="ARBA" id="ARBA00023012"/>
    </source>
</evidence>
<feature type="domain" description="PAC" evidence="11">
    <location>
        <begin position="426"/>
        <end position="480"/>
    </location>
</feature>
<dbReference type="InterPro" id="IPR000700">
    <property type="entry name" value="PAS-assoc_C"/>
</dbReference>
<dbReference type="Gene3D" id="3.30.450.20">
    <property type="entry name" value="PAS domain"/>
    <property type="match status" value="5"/>
</dbReference>
<dbReference type="GO" id="GO:0005524">
    <property type="term" value="F:ATP binding"/>
    <property type="evidence" value="ECO:0007669"/>
    <property type="project" value="UniProtKB-KW"/>
</dbReference>
<dbReference type="Gene3D" id="2.10.70.100">
    <property type="match status" value="1"/>
</dbReference>
<evidence type="ECO:0000256" key="2">
    <source>
        <dbReference type="ARBA" id="ARBA00022553"/>
    </source>
</evidence>
<keyword evidence="4" id="KW-0547">Nucleotide-binding</keyword>
<dbReference type="InterPro" id="IPR052155">
    <property type="entry name" value="Biofilm_reg_signaling"/>
</dbReference>